<comment type="caution">
    <text evidence="1">The sequence shown here is derived from an EMBL/GenBank/DDBJ whole genome shotgun (WGS) entry which is preliminary data.</text>
</comment>
<name>A0AAD4GIG8_BOLED</name>
<dbReference type="AlphaFoldDB" id="A0AAD4GIG8"/>
<sequence>MSTQQAPVRAVELLEQGRGIFWSQLTQLHSPLDDLITSGLPGRTLADKFMQLSLLIRNALGSPGPDHLCHLNFELQGVITRIREPLHLSHFLLLSLFSDLQRAASGGPVIVVNASMFSFDALVVSVDQDSIHIPLQIAQEDVQDLSIELQGLDRTRNEGRHDERDRILLTQTLGPNHFSLPFRRSIHCSHASSGVPLPRSLCCHCMLLAHIGQQNLPDLYISSYTPTLTALIRASRRAPPSSASEYKLFIAISQAKALGKSELFSIADELNTLGQRVDGLATFMCIDGEGSCISRVLEELGQNKWVHPACHGCLDHTRAAFALNNTMKIVNIPFNQHILYIHLGT</sequence>
<accession>A0AAD4GIG8</accession>
<organism evidence="1 2">
    <name type="scientific">Boletus edulis BED1</name>
    <dbReference type="NCBI Taxonomy" id="1328754"/>
    <lineage>
        <taxon>Eukaryota</taxon>
        <taxon>Fungi</taxon>
        <taxon>Dikarya</taxon>
        <taxon>Basidiomycota</taxon>
        <taxon>Agaricomycotina</taxon>
        <taxon>Agaricomycetes</taxon>
        <taxon>Agaricomycetidae</taxon>
        <taxon>Boletales</taxon>
        <taxon>Boletineae</taxon>
        <taxon>Boletaceae</taxon>
        <taxon>Boletoideae</taxon>
        <taxon>Boletus</taxon>
    </lineage>
</organism>
<keyword evidence="2" id="KW-1185">Reference proteome</keyword>
<evidence type="ECO:0000313" key="2">
    <source>
        <dbReference type="Proteomes" id="UP001194468"/>
    </source>
</evidence>
<protein>
    <submittedName>
        <fullName evidence="1">Uncharacterized protein</fullName>
    </submittedName>
</protein>
<evidence type="ECO:0000313" key="1">
    <source>
        <dbReference type="EMBL" id="KAF8444451.1"/>
    </source>
</evidence>
<dbReference type="EMBL" id="WHUW01000006">
    <property type="protein sequence ID" value="KAF8444451.1"/>
    <property type="molecule type" value="Genomic_DNA"/>
</dbReference>
<reference evidence="1" key="2">
    <citation type="journal article" date="2020" name="Nat. Commun.">
        <title>Large-scale genome sequencing of mycorrhizal fungi provides insights into the early evolution of symbiotic traits.</title>
        <authorList>
            <person name="Miyauchi S."/>
            <person name="Kiss E."/>
            <person name="Kuo A."/>
            <person name="Drula E."/>
            <person name="Kohler A."/>
            <person name="Sanchez-Garcia M."/>
            <person name="Morin E."/>
            <person name="Andreopoulos B."/>
            <person name="Barry K.W."/>
            <person name="Bonito G."/>
            <person name="Buee M."/>
            <person name="Carver A."/>
            <person name="Chen C."/>
            <person name="Cichocki N."/>
            <person name="Clum A."/>
            <person name="Culley D."/>
            <person name="Crous P.W."/>
            <person name="Fauchery L."/>
            <person name="Girlanda M."/>
            <person name="Hayes R.D."/>
            <person name="Keri Z."/>
            <person name="LaButti K."/>
            <person name="Lipzen A."/>
            <person name="Lombard V."/>
            <person name="Magnuson J."/>
            <person name="Maillard F."/>
            <person name="Murat C."/>
            <person name="Nolan M."/>
            <person name="Ohm R.A."/>
            <person name="Pangilinan J."/>
            <person name="Pereira M.F."/>
            <person name="Perotto S."/>
            <person name="Peter M."/>
            <person name="Pfister S."/>
            <person name="Riley R."/>
            <person name="Sitrit Y."/>
            <person name="Stielow J.B."/>
            <person name="Szollosi G."/>
            <person name="Zifcakova L."/>
            <person name="Stursova M."/>
            <person name="Spatafora J.W."/>
            <person name="Tedersoo L."/>
            <person name="Vaario L.M."/>
            <person name="Yamada A."/>
            <person name="Yan M."/>
            <person name="Wang P."/>
            <person name="Xu J."/>
            <person name="Bruns T."/>
            <person name="Baldrian P."/>
            <person name="Vilgalys R."/>
            <person name="Dunand C."/>
            <person name="Henrissat B."/>
            <person name="Grigoriev I.V."/>
            <person name="Hibbett D."/>
            <person name="Nagy L.G."/>
            <person name="Martin F.M."/>
        </authorList>
    </citation>
    <scope>NUCLEOTIDE SEQUENCE</scope>
    <source>
        <strain evidence="1">BED1</strain>
    </source>
</reference>
<proteinExistence type="predicted"/>
<gene>
    <name evidence="1" type="ORF">L210DRAFT_986301</name>
</gene>
<reference evidence="1" key="1">
    <citation type="submission" date="2019-10" db="EMBL/GenBank/DDBJ databases">
        <authorList>
            <consortium name="DOE Joint Genome Institute"/>
            <person name="Kuo A."/>
            <person name="Miyauchi S."/>
            <person name="Kiss E."/>
            <person name="Drula E."/>
            <person name="Kohler A."/>
            <person name="Sanchez-Garcia M."/>
            <person name="Andreopoulos B."/>
            <person name="Barry K.W."/>
            <person name="Bonito G."/>
            <person name="Buee M."/>
            <person name="Carver A."/>
            <person name="Chen C."/>
            <person name="Cichocki N."/>
            <person name="Clum A."/>
            <person name="Culley D."/>
            <person name="Crous P.W."/>
            <person name="Fauchery L."/>
            <person name="Girlanda M."/>
            <person name="Hayes R."/>
            <person name="Keri Z."/>
            <person name="LaButti K."/>
            <person name="Lipzen A."/>
            <person name="Lombard V."/>
            <person name="Magnuson J."/>
            <person name="Maillard F."/>
            <person name="Morin E."/>
            <person name="Murat C."/>
            <person name="Nolan M."/>
            <person name="Ohm R."/>
            <person name="Pangilinan J."/>
            <person name="Pereira M."/>
            <person name="Perotto S."/>
            <person name="Peter M."/>
            <person name="Riley R."/>
            <person name="Sitrit Y."/>
            <person name="Stielow B."/>
            <person name="Szollosi G."/>
            <person name="Zifcakova L."/>
            <person name="Stursova M."/>
            <person name="Spatafora J.W."/>
            <person name="Tedersoo L."/>
            <person name="Vaario L.-M."/>
            <person name="Yamada A."/>
            <person name="Yan M."/>
            <person name="Wang P."/>
            <person name="Xu J."/>
            <person name="Bruns T."/>
            <person name="Baldrian P."/>
            <person name="Vilgalys R."/>
            <person name="Henrissat B."/>
            <person name="Grigoriev I.V."/>
            <person name="Hibbett D."/>
            <person name="Nagy L.G."/>
            <person name="Martin F.M."/>
        </authorList>
    </citation>
    <scope>NUCLEOTIDE SEQUENCE</scope>
    <source>
        <strain evidence="1">BED1</strain>
    </source>
</reference>
<dbReference type="Proteomes" id="UP001194468">
    <property type="component" value="Unassembled WGS sequence"/>
</dbReference>